<evidence type="ECO:0000256" key="5">
    <source>
        <dbReference type="ARBA" id="ARBA00022691"/>
    </source>
</evidence>
<dbReference type="PANTHER" id="PTHR23417">
    <property type="entry name" value="3-DEOXY-D-MANNO-OCTULOSONIC-ACID TRANSFERASE/TRNA GUANINE-N 7 - -METHYLTRANSFERASE"/>
    <property type="match status" value="1"/>
</dbReference>
<feature type="binding site" evidence="9">
    <location>
        <position position="44"/>
    </location>
    <ligand>
        <name>S-adenosyl-L-methionine</name>
        <dbReference type="ChEBI" id="CHEBI:59789"/>
    </ligand>
</feature>
<evidence type="ECO:0000256" key="6">
    <source>
        <dbReference type="ARBA" id="ARBA00022694"/>
    </source>
</evidence>
<evidence type="ECO:0000256" key="8">
    <source>
        <dbReference type="ARBA" id="ARBA00060767"/>
    </source>
</evidence>
<dbReference type="OrthoDB" id="9802090at2"/>
<dbReference type="UniPathway" id="UPA00989"/>
<feature type="binding site" evidence="9">
    <location>
        <position position="69"/>
    </location>
    <ligand>
        <name>S-adenosyl-L-methionine</name>
        <dbReference type="ChEBI" id="CHEBI:59789"/>
    </ligand>
</feature>
<evidence type="ECO:0000256" key="9">
    <source>
        <dbReference type="HAMAP-Rule" id="MF_01057"/>
    </source>
</evidence>
<evidence type="ECO:0000313" key="10">
    <source>
        <dbReference type="EMBL" id="SET08531.1"/>
    </source>
</evidence>
<evidence type="ECO:0000256" key="3">
    <source>
        <dbReference type="ARBA" id="ARBA00022603"/>
    </source>
</evidence>
<reference evidence="11" key="1">
    <citation type="submission" date="2016-10" db="EMBL/GenBank/DDBJ databases">
        <authorList>
            <person name="Varghese N."/>
            <person name="Submissions S."/>
        </authorList>
    </citation>
    <scope>NUCLEOTIDE SEQUENCE [LARGE SCALE GENOMIC DNA]</scope>
    <source>
        <strain evidence="11">DSM 1551</strain>
    </source>
</reference>
<keyword evidence="6 9" id="KW-0819">tRNA processing</keyword>
<feature type="binding site" evidence="9">
    <location>
        <position position="156"/>
    </location>
    <ligand>
        <name>substrate</name>
    </ligand>
</feature>
<dbReference type="Pfam" id="PF02390">
    <property type="entry name" value="Methyltransf_4"/>
    <property type="match status" value="1"/>
</dbReference>
<proteinExistence type="inferred from homology"/>
<dbReference type="EMBL" id="FOIN01000001">
    <property type="protein sequence ID" value="SET08531.1"/>
    <property type="molecule type" value="Genomic_DNA"/>
</dbReference>
<evidence type="ECO:0000256" key="4">
    <source>
        <dbReference type="ARBA" id="ARBA00022679"/>
    </source>
</evidence>
<dbReference type="InterPro" id="IPR055361">
    <property type="entry name" value="tRNA_methyltr_TrmB_bact"/>
</dbReference>
<gene>
    <name evidence="9" type="primary">trmB</name>
    <name evidence="10" type="ORF">SAMN04489758_101200</name>
</gene>
<dbReference type="GO" id="GO:0008176">
    <property type="term" value="F:tRNA (guanine(46)-N7)-methyltransferase activity"/>
    <property type="evidence" value="ECO:0007669"/>
    <property type="project" value="UniProtKB-UniRule"/>
</dbReference>
<dbReference type="InterPro" id="IPR029063">
    <property type="entry name" value="SAM-dependent_MTases_sf"/>
</dbReference>
<evidence type="ECO:0000256" key="1">
    <source>
        <dbReference type="ARBA" id="ARBA00000142"/>
    </source>
</evidence>
<keyword evidence="3 9" id="KW-0489">Methyltransferase</keyword>
<dbReference type="NCBIfam" id="TIGR00091">
    <property type="entry name" value="tRNA (guanosine(46)-N7)-methyltransferase TrmB"/>
    <property type="match status" value="1"/>
</dbReference>
<keyword evidence="5 9" id="KW-0949">S-adenosyl-L-methionine</keyword>
<comment type="catalytic activity">
    <reaction evidence="1 9">
        <text>guanosine(46) in tRNA + S-adenosyl-L-methionine = N(7)-methylguanosine(46) in tRNA + S-adenosyl-L-homocysteine</text>
        <dbReference type="Rhea" id="RHEA:42708"/>
        <dbReference type="Rhea" id="RHEA-COMP:10188"/>
        <dbReference type="Rhea" id="RHEA-COMP:10189"/>
        <dbReference type="ChEBI" id="CHEBI:57856"/>
        <dbReference type="ChEBI" id="CHEBI:59789"/>
        <dbReference type="ChEBI" id="CHEBI:74269"/>
        <dbReference type="ChEBI" id="CHEBI:74480"/>
        <dbReference type="EC" id="2.1.1.33"/>
    </reaction>
</comment>
<name>A0A1I0BQE0_9FIRM</name>
<feature type="binding site" evidence="9">
    <location>
        <position position="98"/>
    </location>
    <ligand>
        <name>S-adenosyl-L-methionine</name>
        <dbReference type="ChEBI" id="CHEBI:59789"/>
    </ligand>
</feature>
<dbReference type="SUPFAM" id="SSF53335">
    <property type="entry name" value="S-adenosyl-L-methionine-dependent methyltransferases"/>
    <property type="match status" value="1"/>
</dbReference>
<comment type="similarity">
    <text evidence="8 9">Belongs to the class I-like SAM-binding methyltransferase superfamily. TrmB family.</text>
</comment>
<sequence>MRLRNNPKAYEIMNENSDFVVIEPENLKNNWKDIFDNDRPIYIEIGMGKGDFIFQNACNYPDINFIGIEKYPSVLAAAINKIKQKEKKVTNLRLMHYDAIELEKVFSENEVDKIFLNFSDPWPKSRHAKRRLTSNKFLDVYRKILVDDGVIEFKTDNRSLFEYSLISLNQYPMDLEYVSLDLHNSPENESNIMTEYERKFCTKGPIYKLVARYRKNG</sequence>
<keyword evidence="11" id="KW-1185">Reference proteome</keyword>
<dbReference type="HAMAP" id="MF_01057">
    <property type="entry name" value="tRNA_methyltr_TrmB"/>
    <property type="match status" value="1"/>
</dbReference>
<dbReference type="Proteomes" id="UP000198558">
    <property type="component" value="Unassembled WGS sequence"/>
</dbReference>
<comment type="caution">
    <text evidence="9">Lacks conserved residue(s) required for the propagation of feature annotation.</text>
</comment>
<dbReference type="RefSeq" id="WP_092351571.1">
    <property type="nucleotide sequence ID" value="NZ_FOIN01000001.1"/>
</dbReference>
<protein>
    <recommendedName>
        <fullName evidence="9">tRNA (guanine-N(7)-)-methyltransferase</fullName>
        <ecNumber evidence="9">2.1.1.33</ecNumber>
    </recommendedName>
    <alternativeName>
        <fullName evidence="9">tRNA (guanine(46)-N(7))-methyltransferase</fullName>
    </alternativeName>
    <alternativeName>
        <fullName evidence="9">tRNA(m7G46)-methyltransferase</fullName>
    </alternativeName>
</protein>
<evidence type="ECO:0000256" key="7">
    <source>
        <dbReference type="ARBA" id="ARBA00060552"/>
    </source>
</evidence>
<dbReference type="NCBIfam" id="NF001080">
    <property type="entry name" value="PRK00121.2-2"/>
    <property type="match status" value="1"/>
</dbReference>
<dbReference type="Gene3D" id="3.40.50.150">
    <property type="entry name" value="Vaccinia Virus protein VP39"/>
    <property type="match status" value="1"/>
</dbReference>
<keyword evidence="4 9" id="KW-0808">Transferase</keyword>
<feature type="binding site" evidence="9">
    <location>
        <position position="120"/>
    </location>
    <ligand>
        <name>S-adenosyl-L-methionine</name>
        <dbReference type="ChEBI" id="CHEBI:59789"/>
    </ligand>
</feature>
<accession>A0A1I0BQE0</accession>
<comment type="pathway">
    <text evidence="7 9">tRNA modification; N(7)-methylguanine-tRNA biosynthesis.</text>
</comment>
<dbReference type="AlphaFoldDB" id="A0A1I0BQE0"/>
<dbReference type="FunFam" id="3.40.50.150:FF:000035">
    <property type="entry name" value="tRNA (guanine-N(7)-)-methyltransferase"/>
    <property type="match status" value="1"/>
</dbReference>
<dbReference type="PANTHER" id="PTHR23417:SF14">
    <property type="entry name" value="PENTACOTRIPEPTIDE-REPEAT REGION OF PRORP DOMAIN-CONTAINING PROTEIN"/>
    <property type="match status" value="1"/>
</dbReference>
<comment type="function">
    <text evidence="2 9">Catalyzes the formation of N(7)-methylguanine at position 46 (m7G46) in tRNA.</text>
</comment>
<evidence type="ECO:0000313" key="11">
    <source>
        <dbReference type="Proteomes" id="UP000198558"/>
    </source>
</evidence>
<feature type="binding site" evidence="9">
    <location>
        <begin position="194"/>
        <end position="197"/>
    </location>
    <ligand>
        <name>substrate</name>
    </ligand>
</feature>
<feature type="binding site" evidence="9">
    <location>
        <position position="124"/>
    </location>
    <ligand>
        <name>substrate</name>
    </ligand>
</feature>
<dbReference type="EC" id="2.1.1.33" evidence="9"/>
<evidence type="ECO:0000256" key="2">
    <source>
        <dbReference type="ARBA" id="ARBA00003015"/>
    </source>
</evidence>
<dbReference type="InterPro" id="IPR003358">
    <property type="entry name" value="tRNA_(Gua-N-7)_MeTrfase_Trmb"/>
</dbReference>
<dbReference type="PROSITE" id="PS51625">
    <property type="entry name" value="SAM_MT_TRMB"/>
    <property type="match status" value="1"/>
</dbReference>
<dbReference type="GeneID" id="78287242"/>
<organism evidence="10 11">
    <name type="scientific">Thomasclavelia cocleata</name>
    <dbReference type="NCBI Taxonomy" id="69824"/>
    <lineage>
        <taxon>Bacteria</taxon>
        <taxon>Bacillati</taxon>
        <taxon>Bacillota</taxon>
        <taxon>Erysipelotrichia</taxon>
        <taxon>Erysipelotrichales</taxon>
        <taxon>Coprobacillaceae</taxon>
        <taxon>Thomasclavelia</taxon>
    </lineage>
</organism>
<dbReference type="GO" id="GO:0043527">
    <property type="term" value="C:tRNA methyltransferase complex"/>
    <property type="evidence" value="ECO:0007669"/>
    <property type="project" value="TreeGrafter"/>
</dbReference>